<name>A0A4Y7J498_PAPSO</name>
<dbReference type="Gene3D" id="1.25.10.10">
    <property type="entry name" value="Leucine-rich Repeat Variant"/>
    <property type="match status" value="1"/>
</dbReference>
<feature type="domain" description="Exportin-1/Importin-beta-like" evidence="4">
    <location>
        <begin position="7"/>
        <end position="75"/>
    </location>
</feature>
<comment type="subcellular location">
    <subcellularLocation>
        <location evidence="1">Nucleus</location>
    </subcellularLocation>
</comment>
<evidence type="ECO:0000313" key="5">
    <source>
        <dbReference type="EMBL" id="RZC55953.1"/>
    </source>
</evidence>
<proteinExistence type="predicted"/>
<protein>
    <recommendedName>
        <fullName evidence="4">Exportin-1/Importin-beta-like domain-containing protein</fullName>
    </recommendedName>
</protein>
<dbReference type="GO" id="GO:0006606">
    <property type="term" value="P:protein import into nucleus"/>
    <property type="evidence" value="ECO:0007669"/>
    <property type="project" value="TreeGrafter"/>
</dbReference>
<keyword evidence="6" id="KW-1185">Reference proteome</keyword>
<dbReference type="Proteomes" id="UP000316621">
    <property type="component" value="Chromosome 3"/>
</dbReference>
<dbReference type="InterPro" id="IPR013598">
    <property type="entry name" value="Exportin-1/Importin-b-like"/>
</dbReference>
<dbReference type="GO" id="GO:0005634">
    <property type="term" value="C:nucleus"/>
    <property type="evidence" value="ECO:0007669"/>
    <property type="project" value="UniProtKB-SubCell"/>
</dbReference>
<dbReference type="PANTHER" id="PTHR12363:SF33">
    <property type="entry name" value="IMPORTIN-13"/>
    <property type="match status" value="1"/>
</dbReference>
<dbReference type="EMBL" id="CM010717">
    <property type="protein sequence ID" value="RZC55953.1"/>
    <property type="molecule type" value="Genomic_DNA"/>
</dbReference>
<dbReference type="InterPro" id="IPR011989">
    <property type="entry name" value="ARM-like"/>
</dbReference>
<evidence type="ECO:0000256" key="3">
    <source>
        <dbReference type="ARBA" id="ARBA00023242"/>
    </source>
</evidence>
<dbReference type="GO" id="GO:0005737">
    <property type="term" value="C:cytoplasm"/>
    <property type="evidence" value="ECO:0007669"/>
    <property type="project" value="TreeGrafter"/>
</dbReference>
<dbReference type="Pfam" id="PF08389">
    <property type="entry name" value="Xpo1"/>
    <property type="match status" value="1"/>
</dbReference>
<keyword evidence="3" id="KW-0539">Nucleus</keyword>
<dbReference type="PANTHER" id="PTHR12363">
    <property type="entry name" value="TRANSPORTIN 3 AND IMPORTIN 13"/>
    <property type="match status" value="1"/>
</dbReference>
<keyword evidence="2" id="KW-0813">Transport</keyword>
<gene>
    <name evidence="5" type="ORF">C5167_014807</name>
</gene>
<evidence type="ECO:0000313" key="6">
    <source>
        <dbReference type="Proteomes" id="UP000316621"/>
    </source>
</evidence>
<reference evidence="5 6" key="1">
    <citation type="journal article" date="2018" name="Science">
        <title>The opium poppy genome and morphinan production.</title>
        <authorList>
            <person name="Guo L."/>
            <person name="Winzer T."/>
            <person name="Yang X."/>
            <person name="Li Y."/>
            <person name="Ning Z."/>
            <person name="He Z."/>
            <person name="Teodor R."/>
            <person name="Lu Y."/>
            <person name="Bowser T.A."/>
            <person name="Graham I.A."/>
            <person name="Ye K."/>
        </authorList>
    </citation>
    <scope>NUCLEOTIDE SEQUENCE [LARGE SCALE GENOMIC DNA]</scope>
    <source>
        <strain evidence="6">cv. HN1</strain>
        <tissue evidence="5">Leaves</tissue>
    </source>
</reference>
<accession>A0A4Y7J498</accession>
<dbReference type="AlphaFoldDB" id="A0A4Y7J498"/>
<organism evidence="5 6">
    <name type="scientific">Papaver somniferum</name>
    <name type="common">Opium poppy</name>
    <dbReference type="NCBI Taxonomy" id="3469"/>
    <lineage>
        <taxon>Eukaryota</taxon>
        <taxon>Viridiplantae</taxon>
        <taxon>Streptophyta</taxon>
        <taxon>Embryophyta</taxon>
        <taxon>Tracheophyta</taxon>
        <taxon>Spermatophyta</taxon>
        <taxon>Magnoliopsida</taxon>
        <taxon>Ranunculales</taxon>
        <taxon>Papaveraceae</taxon>
        <taxon>Papaveroideae</taxon>
        <taxon>Papaver</taxon>
    </lineage>
</organism>
<evidence type="ECO:0000256" key="2">
    <source>
        <dbReference type="ARBA" id="ARBA00022448"/>
    </source>
</evidence>
<dbReference type="InterPro" id="IPR051345">
    <property type="entry name" value="Importin_beta-like_NTR"/>
</dbReference>
<evidence type="ECO:0000256" key="1">
    <source>
        <dbReference type="ARBA" id="ARBA00004123"/>
    </source>
</evidence>
<sequence length="92" mass="10794">MLFFVDSIVNWLRDEMNLHPECIPSFLELLTVLPQEALSHKIAARPERRHQFEKELISAAEVAFNVLTTCLSLNELNLHTLWLSLFFFCFFP</sequence>
<dbReference type="STRING" id="3469.A0A4Y7J498"/>
<evidence type="ECO:0000259" key="4">
    <source>
        <dbReference type="Pfam" id="PF08389"/>
    </source>
</evidence>
<dbReference type="Gramene" id="RZC55953">
    <property type="protein sequence ID" value="RZC55953"/>
    <property type="gene ID" value="C5167_014807"/>
</dbReference>